<gene>
    <name evidence="1" type="ORF">PAECIP111802_00389</name>
</gene>
<comment type="caution">
    <text evidence="1">The sequence shown here is derived from an EMBL/GenBank/DDBJ whole genome shotgun (WGS) entry which is preliminary data.</text>
</comment>
<protein>
    <submittedName>
        <fullName evidence="1">Uncharacterized protein</fullName>
    </submittedName>
</protein>
<keyword evidence="2" id="KW-1185">Reference proteome</keyword>
<accession>A0ABM8VBE5</accession>
<name>A0ABM8VBE5_9BACL</name>
<organism evidence="1 2">
    <name type="scientific">Paenibacillus allorhizosphaerae</name>
    <dbReference type="NCBI Taxonomy" id="2849866"/>
    <lineage>
        <taxon>Bacteria</taxon>
        <taxon>Bacillati</taxon>
        <taxon>Bacillota</taxon>
        <taxon>Bacilli</taxon>
        <taxon>Bacillales</taxon>
        <taxon>Paenibacillaceae</taxon>
        <taxon>Paenibacillus</taxon>
    </lineage>
</organism>
<evidence type="ECO:0000313" key="2">
    <source>
        <dbReference type="Proteomes" id="UP000730618"/>
    </source>
</evidence>
<reference evidence="1 2" key="1">
    <citation type="submission" date="2021-06" db="EMBL/GenBank/DDBJ databases">
        <authorList>
            <person name="Criscuolo A."/>
        </authorList>
    </citation>
    <scope>NUCLEOTIDE SEQUENCE [LARGE SCALE GENOMIC DNA]</scope>
    <source>
        <strain evidence="2">CIP 111802</strain>
    </source>
</reference>
<dbReference type="Proteomes" id="UP000730618">
    <property type="component" value="Unassembled WGS sequence"/>
</dbReference>
<evidence type="ECO:0000313" key="1">
    <source>
        <dbReference type="EMBL" id="CAG7617282.1"/>
    </source>
</evidence>
<dbReference type="EMBL" id="CAJVCE010000001">
    <property type="protein sequence ID" value="CAG7617282.1"/>
    <property type="molecule type" value="Genomic_DNA"/>
</dbReference>
<proteinExistence type="predicted"/>
<sequence>MLPFYRQYKSELQFCKDNPLLLGKCLQEKAEGYRHKEQLLGSSLFLDILV</sequence>